<keyword evidence="2" id="KW-1185">Reference proteome</keyword>
<reference evidence="1" key="1">
    <citation type="submission" date="2023-04" db="EMBL/GenBank/DDBJ databases">
        <title>Ambrosiozyma monospora NBRC 10751.</title>
        <authorList>
            <person name="Ichikawa N."/>
            <person name="Sato H."/>
            <person name="Tonouchi N."/>
        </authorList>
    </citation>
    <scope>NUCLEOTIDE SEQUENCE</scope>
    <source>
        <strain evidence="1">NBRC 10751</strain>
    </source>
</reference>
<dbReference type="Proteomes" id="UP001165064">
    <property type="component" value="Unassembled WGS sequence"/>
</dbReference>
<evidence type="ECO:0000313" key="2">
    <source>
        <dbReference type="Proteomes" id="UP001165064"/>
    </source>
</evidence>
<gene>
    <name evidence="1" type="ORF">Amon02_000717100</name>
</gene>
<proteinExistence type="predicted"/>
<protein>
    <submittedName>
        <fullName evidence="1">Unnamed protein product</fullName>
    </submittedName>
</protein>
<accession>A0ACB5TAT7</accession>
<name>A0ACB5TAT7_AMBMO</name>
<sequence length="170" mass="19342">MSRLTSDSFTSVTPFKQETVTMPSEVVDEKKNSIDLTCSLRSRLENPDGFLRWFTDFKFDLNALGLPNIAAIATELETNLTDNHSYYLPDKNDEIYIREYIMNTVFLPFVITNNTDVSVVQTLYEIARVCDYIVDTYTLKEELVTCPVTVFSSAVLLQNVCSKDHNANIS</sequence>
<evidence type="ECO:0000313" key="1">
    <source>
        <dbReference type="EMBL" id="GME84878.1"/>
    </source>
</evidence>
<dbReference type="EMBL" id="BSXS01005902">
    <property type="protein sequence ID" value="GME84878.1"/>
    <property type="molecule type" value="Genomic_DNA"/>
</dbReference>
<comment type="caution">
    <text evidence="1">The sequence shown here is derived from an EMBL/GenBank/DDBJ whole genome shotgun (WGS) entry which is preliminary data.</text>
</comment>
<organism evidence="1 2">
    <name type="scientific">Ambrosiozyma monospora</name>
    <name type="common">Yeast</name>
    <name type="synonym">Endomycopsis monosporus</name>
    <dbReference type="NCBI Taxonomy" id="43982"/>
    <lineage>
        <taxon>Eukaryota</taxon>
        <taxon>Fungi</taxon>
        <taxon>Dikarya</taxon>
        <taxon>Ascomycota</taxon>
        <taxon>Saccharomycotina</taxon>
        <taxon>Pichiomycetes</taxon>
        <taxon>Pichiales</taxon>
        <taxon>Pichiaceae</taxon>
        <taxon>Ambrosiozyma</taxon>
    </lineage>
</organism>